<dbReference type="GO" id="GO:0004497">
    <property type="term" value="F:monooxygenase activity"/>
    <property type="evidence" value="ECO:0007669"/>
    <property type="project" value="InterPro"/>
</dbReference>
<dbReference type="PANTHER" id="PTHR24305:SF78">
    <property type="entry name" value="P450, PUTATIVE (EUROFUNG)-RELATED"/>
    <property type="match status" value="1"/>
</dbReference>
<dbReference type="InterPro" id="IPR001128">
    <property type="entry name" value="Cyt_P450"/>
</dbReference>
<dbReference type="InterPro" id="IPR050121">
    <property type="entry name" value="Cytochrome_P450_monoxygenase"/>
</dbReference>
<proteinExistence type="predicted"/>
<dbReference type="STRING" id="1429867.A0A0G4PCP2"/>
<dbReference type="SUPFAM" id="SSF48264">
    <property type="entry name" value="Cytochrome P450"/>
    <property type="match status" value="1"/>
</dbReference>
<name>A0A0G4PCP2_PENC3</name>
<organism evidence="3 4">
    <name type="scientific">Penicillium camemberti (strain FM 013)</name>
    <dbReference type="NCBI Taxonomy" id="1429867"/>
    <lineage>
        <taxon>Eukaryota</taxon>
        <taxon>Fungi</taxon>
        <taxon>Dikarya</taxon>
        <taxon>Ascomycota</taxon>
        <taxon>Pezizomycotina</taxon>
        <taxon>Eurotiomycetes</taxon>
        <taxon>Eurotiomycetidae</taxon>
        <taxon>Eurotiales</taxon>
        <taxon>Aspergillaceae</taxon>
        <taxon>Penicillium</taxon>
    </lineage>
</organism>
<dbReference type="InterPro" id="IPR002401">
    <property type="entry name" value="Cyt_P450_E_grp-I"/>
</dbReference>
<dbReference type="Proteomes" id="UP000053732">
    <property type="component" value="Unassembled WGS sequence"/>
</dbReference>
<keyword evidence="2" id="KW-1133">Transmembrane helix</keyword>
<keyword evidence="1" id="KW-0408">Iron</keyword>
<dbReference type="CDD" id="cd11061">
    <property type="entry name" value="CYP67-like"/>
    <property type="match status" value="1"/>
</dbReference>
<dbReference type="GO" id="GO:0043386">
    <property type="term" value="P:mycotoxin biosynthetic process"/>
    <property type="evidence" value="ECO:0007669"/>
    <property type="project" value="UniProtKB-ARBA"/>
</dbReference>
<dbReference type="GO" id="GO:0005506">
    <property type="term" value="F:iron ion binding"/>
    <property type="evidence" value="ECO:0007669"/>
    <property type="project" value="InterPro"/>
</dbReference>
<dbReference type="Gene3D" id="1.10.630.10">
    <property type="entry name" value="Cytochrome P450"/>
    <property type="match status" value="1"/>
</dbReference>
<evidence type="ECO:0000256" key="2">
    <source>
        <dbReference type="SAM" id="Phobius"/>
    </source>
</evidence>
<feature type="transmembrane region" description="Helical" evidence="2">
    <location>
        <begin position="50"/>
        <end position="67"/>
    </location>
</feature>
<reference evidence="3 4" key="1">
    <citation type="journal article" date="2014" name="Nat. Commun.">
        <title>Multiple recent horizontal transfers of a large genomic region in cheese making fungi.</title>
        <authorList>
            <person name="Cheeseman K."/>
            <person name="Ropars J."/>
            <person name="Renault P."/>
            <person name="Dupont J."/>
            <person name="Gouzy J."/>
            <person name="Branca A."/>
            <person name="Abraham A.L."/>
            <person name="Ceppi M."/>
            <person name="Conseiller E."/>
            <person name="Debuchy R."/>
            <person name="Malagnac F."/>
            <person name="Goarin A."/>
            <person name="Silar P."/>
            <person name="Lacoste S."/>
            <person name="Sallet E."/>
            <person name="Bensimon A."/>
            <person name="Giraud T."/>
            <person name="Brygoo Y."/>
        </authorList>
    </citation>
    <scope>NUCLEOTIDE SEQUENCE [LARGE SCALE GENOMIC DNA]</scope>
    <source>
        <strain evidence="4">FM 013</strain>
    </source>
</reference>
<gene>
    <name evidence="3" type="ORF">PCAMFM013_S011g000109</name>
</gene>
<dbReference type="InterPro" id="IPR036396">
    <property type="entry name" value="Cyt_P450_sf"/>
</dbReference>
<keyword evidence="2" id="KW-0472">Membrane</keyword>
<dbReference type="PRINTS" id="PR00385">
    <property type="entry name" value="P450"/>
</dbReference>
<keyword evidence="1" id="KW-0349">Heme</keyword>
<feature type="binding site" description="axial binding residue" evidence="1">
    <location>
        <position position="533"/>
    </location>
    <ligand>
        <name>heme</name>
        <dbReference type="ChEBI" id="CHEBI:30413"/>
    </ligand>
    <ligandPart>
        <name>Fe</name>
        <dbReference type="ChEBI" id="CHEBI:18248"/>
    </ligandPart>
</feature>
<keyword evidence="1" id="KW-0479">Metal-binding</keyword>
<keyword evidence="2" id="KW-0812">Transmembrane</keyword>
<evidence type="ECO:0000256" key="1">
    <source>
        <dbReference type="PIRSR" id="PIRSR602401-1"/>
    </source>
</evidence>
<feature type="transmembrane region" description="Helical" evidence="2">
    <location>
        <begin position="103"/>
        <end position="127"/>
    </location>
</feature>
<evidence type="ECO:0000313" key="4">
    <source>
        <dbReference type="Proteomes" id="UP000053732"/>
    </source>
</evidence>
<dbReference type="GO" id="GO:0020037">
    <property type="term" value="F:heme binding"/>
    <property type="evidence" value="ECO:0007669"/>
    <property type="project" value="InterPro"/>
</dbReference>
<dbReference type="Pfam" id="PF00067">
    <property type="entry name" value="p450"/>
    <property type="match status" value="1"/>
</dbReference>
<accession>A0A0G4PCP2</accession>
<protein>
    <submittedName>
        <fullName evidence="3">Cytochrome P450</fullName>
    </submittedName>
</protein>
<dbReference type="PRINTS" id="PR00463">
    <property type="entry name" value="EP450I"/>
</dbReference>
<sequence length="592" mass="68011">MSCNSDDHKYFRSKDCAIVAGSPAILRLFLQKLTYYYVFQRDTMCSPNPWIFTFLFATFGIAFHLVIRPFEVDYQILRFFCVYILVWAIFVGVYHQYCDFSVVAAAAWASLATLCFNTGLALSLCVYRAFFHRLKGYPGPFAARLSKVYAFSLQWKNFQYFSEQIDLRQKYGDYVRTGPREITIFHPSAVPLIYGPQSPCKKSAWYHQVSRHDNETSINTTRDPGSHRLRRRAWDRGLSLKALTTYEPHVNFKSNVLVRQLKSQVNQPLNIAQWTMFYSFDVMGLVGFGEDFNQLESGLEHYAIRGVHDQIFMIGLLNQIPWLSYPLNALQPLSGGFGLFKIYCNNMKYQKLNDDAPQDVISWLLKAQYENDRSAPPTAKALDEDGNVLILAGSDTTGNTLACVLHYLVANKPVYKKLQQQLDEIFPNRERSYEYAEVRRLSYLDAILKETMRLKPAVPGGTPRVTPPEGLQIGDTWIPGDINVLVPQYALQRDDRFFHRAAEFLPERWLEQRGNLNLDERAYFPFQIGPRGCVGKEFAMMSMRIFITHIAMNFDIEFAPGEDGSEFDACARDYLAIDVGPLYLVLSERTPL</sequence>
<dbReference type="EMBL" id="HG793144">
    <property type="protein sequence ID" value="CRL24115.1"/>
    <property type="molecule type" value="Genomic_DNA"/>
</dbReference>
<dbReference type="GO" id="GO:0016705">
    <property type="term" value="F:oxidoreductase activity, acting on paired donors, with incorporation or reduction of molecular oxygen"/>
    <property type="evidence" value="ECO:0007669"/>
    <property type="project" value="InterPro"/>
</dbReference>
<dbReference type="AlphaFoldDB" id="A0A0G4PCP2"/>
<feature type="transmembrane region" description="Helical" evidence="2">
    <location>
        <begin position="79"/>
        <end position="97"/>
    </location>
</feature>
<evidence type="ECO:0000313" key="3">
    <source>
        <dbReference type="EMBL" id="CRL24115.1"/>
    </source>
</evidence>
<dbReference type="PANTHER" id="PTHR24305">
    <property type="entry name" value="CYTOCHROME P450"/>
    <property type="match status" value="1"/>
</dbReference>
<comment type="cofactor">
    <cofactor evidence="1">
        <name>heme</name>
        <dbReference type="ChEBI" id="CHEBI:30413"/>
    </cofactor>
</comment>
<keyword evidence="4" id="KW-1185">Reference proteome</keyword>